<name>A0A1X2KP88_9MYCO</name>
<protein>
    <recommendedName>
        <fullName evidence="1">CHAD domain-containing protein</fullName>
    </recommendedName>
</protein>
<evidence type="ECO:0000313" key="3">
    <source>
        <dbReference type="Proteomes" id="UP000242320"/>
    </source>
</evidence>
<evidence type="ECO:0000259" key="1">
    <source>
        <dbReference type="PROSITE" id="PS51708"/>
    </source>
</evidence>
<evidence type="ECO:0000313" key="2">
    <source>
        <dbReference type="EMBL" id="OSC23501.1"/>
    </source>
</evidence>
<dbReference type="PANTHER" id="PTHR39339:SF1">
    <property type="entry name" value="CHAD DOMAIN-CONTAINING PROTEIN"/>
    <property type="match status" value="1"/>
</dbReference>
<sequence length="203" mass="22929">MHATAPSQVRTVRGNRTLVDYLNTQIDRTEAGDAALRHGAATTPFTTPGWRSGGCAAPCGCSPKRWTHRYRSMMTALRRWRAEPPIAGAVATGTLRQRARRAQRKADRRLAAALDSEDAAMLHRARKAAKRARYAAELCQSLGKPNRATRTIKRYKRIQSTLGVHQDAVVAAEALRRMDWRREPRSERRLHLWHDVCARTADR</sequence>
<dbReference type="Gene3D" id="1.40.20.10">
    <property type="entry name" value="CHAD domain"/>
    <property type="match status" value="1"/>
</dbReference>
<accession>A0A1X2KP88</accession>
<dbReference type="EMBL" id="NCXM01000030">
    <property type="protein sequence ID" value="OSC23501.1"/>
    <property type="molecule type" value="Genomic_DNA"/>
</dbReference>
<proteinExistence type="predicted"/>
<dbReference type="PROSITE" id="PS51708">
    <property type="entry name" value="CHAD"/>
    <property type="match status" value="1"/>
</dbReference>
<reference evidence="2 3" key="1">
    <citation type="submission" date="2017-04" db="EMBL/GenBank/DDBJ databases">
        <title>The new phylogeny of genus Mycobacterium.</title>
        <authorList>
            <person name="Tortoli E."/>
            <person name="Trovato A."/>
            <person name="Cirillo D.M."/>
        </authorList>
    </citation>
    <scope>NUCLEOTIDE SEQUENCE [LARGE SCALE GENOMIC DNA]</scope>
    <source>
        <strain evidence="2 3">DSM 45247</strain>
    </source>
</reference>
<keyword evidence="3" id="KW-1185">Reference proteome</keyword>
<dbReference type="InterPro" id="IPR038186">
    <property type="entry name" value="CHAD_dom_sf"/>
</dbReference>
<dbReference type="PANTHER" id="PTHR39339">
    <property type="entry name" value="SLR1444 PROTEIN"/>
    <property type="match status" value="1"/>
</dbReference>
<dbReference type="OrthoDB" id="9777271at2"/>
<dbReference type="InterPro" id="IPR007899">
    <property type="entry name" value="CHAD_dom"/>
</dbReference>
<dbReference type="Pfam" id="PF05235">
    <property type="entry name" value="CHAD"/>
    <property type="match status" value="1"/>
</dbReference>
<dbReference type="AlphaFoldDB" id="A0A1X2KP88"/>
<comment type="caution">
    <text evidence="2">The sequence shown here is derived from an EMBL/GenBank/DDBJ whole genome shotgun (WGS) entry which is preliminary data.</text>
</comment>
<dbReference type="Proteomes" id="UP000242320">
    <property type="component" value="Unassembled WGS sequence"/>
</dbReference>
<organism evidence="2 3">
    <name type="scientific">Mycolicibacterium vulneris</name>
    <dbReference type="NCBI Taxonomy" id="547163"/>
    <lineage>
        <taxon>Bacteria</taxon>
        <taxon>Bacillati</taxon>
        <taxon>Actinomycetota</taxon>
        <taxon>Actinomycetes</taxon>
        <taxon>Mycobacteriales</taxon>
        <taxon>Mycobacteriaceae</taxon>
        <taxon>Mycolicibacterium</taxon>
    </lineage>
</organism>
<feature type="domain" description="CHAD" evidence="1">
    <location>
        <begin position="1"/>
        <end position="203"/>
    </location>
</feature>
<gene>
    <name evidence="2" type="ORF">B8W69_23760</name>
</gene>
<dbReference type="SMART" id="SM00880">
    <property type="entry name" value="CHAD"/>
    <property type="match status" value="1"/>
</dbReference>